<organism evidence="10 11">
    <name type="scientific">Leeia aquatica</name>
    <dbReference type="NCBI Taxonomy" id="2725557"/>
    <lineage>
        <taxon>Bacteria</taxon>
        <taxon>Pseudomonadati</taxon>
        <taxon>Pseudomonadota</taxon>
        <taxon>Betaproteobacteria</taxon>
        <taxon>Neisseriales</taxon>
        <taxon>Leeiaceae</taxon>
        <taxon>Leeia</taxon>
    </lineage>
</organism>
<comment type="catalytic activity">
    <reaction evidence="1">
        <text>ATP + protein L-histidine = ADP + protein N-phospho-L-histidine.</text>
        <dbReference type="EC" id="2.7.13.3"/>
    </reaction>
</comment>
<dbReference type="FunFam" id="3.30.565.10:FF:000006">
    <property type="entry name" value="Sensor histidine kinase WalK"/>
    <property type="match status" value="1"/>
</dbReference>
<dbReference type="SMART" id="SM00091">
    <property type="entry name" value="PAS"/>
    <property type="match status" value="5"/>
</dbReference>
<dbReference type="InterPro" id="IPR036097">
    <property type="entry name" value="HisK_dim/P_sf"/>
</dbReference>
<evidence type="ECO:0000256" key="1">
    <source>
        <dbReference type="ARBA" id="ARBA00000085"/>
    </source>
</evidence>
<dbReference type="CDD" id="cd00130">
    <property type="entry name" value="PAS"/>
    <property type="match status" value="4"/>
</dbReference>
<dbReference type="InterPro" id="IPR013656">
    <property type="entry name" value="PAS_4"/>
</dbReference>
<dbReference type="PROSITE" id="PS50112">
    <property type="entry name" value="PAS"/>
    <property type="match status" value="3"/>
</dbReference>
<dbReference type="CDD" id="cd00082">
    <property type="entry name" value="HisKA"/>
    <property type="match status" value="1"/>
</dbReference>
<dbReference type="PROSITE" id="PS50109">
    <property type="entry name" value="HIS_KIN"/>
    <property type="match status" value="1"/>
</dbReference>
<keyword evidence="6" id="KW-0418">Kinase</keyword>
<comment type="caution">
    <text evidence="10">The sequence shown here is derived from an EMBL/GenBank/DDBJ whole genome shotgun (WGS) entry which is preliminary data.</text>
</comment>
<feature type="domain" description="PAS" evidence="8">
    <location>
        <begin position="258"/>
        <end position="332"/>
    </location>
</feature>
<dbReference type="Pfam" id="PF00512">
    <property type="entry name" value="HisKA"/>
    <property type="match status" value="1"/>
</dbReference>
<dbReference type="PROSITE" id="PS50113">
    <property type="entry name" value="PAC"/>
    <property type="match status" value="3"/>
</dbReference>
<dbReference type="GO" id="GO:0009927">
    <property type="term" value="F:histidine phosphotransfer kinase activity"/>
    <property type="evidence" value="ECO:0007669"/>
    <property type="project" value="TreeGrafter"/>
</dbReference>
<proteinExistence type="predicted"/>
<dbReference type="Gene3D" id="3.30.450.20">
    <property type="entry name" value="PAS domain"/>
    <property type="match status" value="4"/>
</dbReference>
<dbReference type="InterPro" id="IPR036890">
    <property type="entry name" value="HATPase_C_sf"/>
</dbReference>
<dbReference type="InterPro" id="IPR001610">
    <property type="entry name" value="PAC"/>
</dbReference>
<dbReference type="Gene3D" id="1.10.287.130">
    <property type="match status" value="1"/>
</dbReference>
<name>A0A847S6C5_9NEIS</name>
<feature type="domain" description="PAC" evidence="9">
    <location>
        <begin position="202"/>
        <end position="257"/>
    </location>
</feature>
<dbReference type="Pfam" id="PF02518">
    <property type="entry name" value="HATPase_c"/>
    <property type="match status" value="1"/>
</dbReference>
<keyword evidence="5" id="KW-0808">Transferase</keyword>
<feature type="domain" description="PAC" evidence="9">
    <location>
        <begin position="463"/>
        <end position="517"/>
    </location>
</feature>
<sequence>MLSDPDVSLLTDLLTVVQDPILLVDAGGRVQAWSSGASQLLDLPPDAHGCLINDWVPDWDVMWLEWPSATQQSIKPLPVATRAGMQVMQLRLQRLSRHGVPCWALQLQMPEAHTAQALNRSILSSANFAIIATDPEGLIHTFNPSAERLLGYTAAEVVGQMTPAPFHDPGEVVERARMLSEELGQPILPGFDSFVAKTRSTRTADERIWTYVRKDGSRLPVLLSVTALSDAADNIIGYLGIAFDVTRTQTIEAELQRARNFLNSMIEELPNGVFVKSGRPEEFGKVFLWNKACAQTLGIPSAKIIGGYEREHYPPELAASFLEKDRQVFECGVETLPVQQMVSHTGEELLLSITKIPIYDEVNQPLYMLGVVTDITHSERTLRALAEREAEMRKLAVVASRTDNAVVITDAAGRVEWVNAAFTRISGYELDEVRARKPGDVLQGPGTEPVTIEYMRRCLTHGKGFTVEILNYHKSGRPYWLSMDVQAVRDERQQLIQFVAVQRDITAQKDSEARMLLQNRLLGAVRFGLTLYIAEQDPRRVFQLLLNEMLVCTESAYGGMLAMQGEGPGPLVEAGSLPELGDTVTMVNHLLDAGRRSRGPVSLNWPPGASNSRPVLALPCFALDTLLGLIVLAGRSEGYNDDLLELIQPVVVSVTSVIQAVRHEQERQNLLDELAQFRQWLDSTLDMICCYDPQQSRLTYVNQGMRERLGYLEHELDQLPFDVLLDPAEQPVFQQKLALCLSGQHRALQFETVFLTASRDAFPVEILLQLNHDHLSRPLFVSIARDVSERRKMERMKSEFISTVSHELRTPLTSIVGSLSLLTAGAMGGLPQPAMELLGIAQRNGQRLLALISDILDIEKMESGRLRLQCELCDLMPLLQQSLDNNTGYADSFGVSIQAGGAWLPIKVWADPGRLAQVLNNLISNAIKFSPKGDRVLVYMQQQGARVTIVVEDRGSGIPEAFRSRIFQKFSQADASDTRLKGGTGLGLSISKMLIEQMQGEIGFDSQTGLTRFFFSLPVSETQEGMSI</sequence>
<dbReference type="PANTHER" id="PTHR43047:SF72">
    <property type="entry name" value="OSMOSENSING HISTIDINE PROTEIN KINASE SLN1"/>
    <property type="match status" value="1"/>
</dbReference>
<dbReference type="InterPro" id="IPR035965">
    <property type="entry name" value="PAS-like_dom_sf"/>
</dbReference>
<dbReference type="Pfam" id="PF08448">
    <property type="entry name" value="PAS_4"/>
    <property type="match status" value="1"/>
</dbReference>
<dbReference type="RefSeq" id="WP_168877105.1">
    <property type="nucleotide sequence ID" value="NZ_JABAIM010000002.1"/>
</dbReference>
<evidence type="ECO:0000313" key="10">
    <source>
        <dbReference type="EMBL" id="NLR75434.1"/>
    </source>
</evidence>
<dbReference type="EC" id="2.7.13.3" evidence="3"/>
<evidence type="ECO:0000256" key="2">
    <source>
        <dbReference type="ARBA" id="ARBA00004429"/>
    </source>
</evidence>
<dbReference type="GO" id="GO:0000155">
    <property type="term" value="F:phosphorelay sensor kinase activity"/>
    <property type="evidence" value="ECO:0007669"/>
    <property type="project" value="InterPro"/>
</dbReference>
<evidence type="ECO:0000259" key="7">
    <source>
        <dbReference type="PROSITE" id="PS50109"/>
    </source>
</evidence>
<dbReference type="CDD" id="cd16922">
    <property type="entry name" value="HATPase_EvgS-ArcB-TorS-like"/>
    <property type="match status" value="1"/>
</dbReference>
<dbReference type="PRINTS" id="PR00344">
    <property type="entry name" value="BCTRLSENSOR"/>
</dbReference>
<dbReference type="InterPro" id="IPR000700">
    <property type="entry name" value="PAS-assoc_C"/>
</dbReference>
<dbReference type="SMART" id="SM00387">
    <property type="entry name" value="HATPase_c"/>
    <property type="match status" value="1"/>
</dbReference>
<dbReference type="InterPro" id="IPR005467">
    <property type="entry name" value="His_kinase_dom"/>
</dbReference>
<evidence type="ECO:0000256" key="5">
    <source>
        <dbReference type="ARBA" id="ARBA00022679"/>
    </source>
</evidence>
<dbReference type="GO" id="GO:0005886">
    <property type="term" value="C:plasma membrane"/>
    <property type="evidence" value="ECO:0007669"/>
    <property type="project" value="UniProtKB-SubCell"/>
</dbReference>
<dbReference type="SUPFAM" id="SSF55874">
    <property type="entry name" value="ATPase domain of HSP90 chaperone/DNA topoisomerase II/histidine kinase"/>
    <property type="match status" value="1"/>
</dbReference>
<dbReference type="Gene3D" id="3.30.565.10">
    <property type="entry name" value="Histidine kinase-like ATPase, C-terminal domain"/>
    <property type="match status" value="1"/>
</dbReference>
<dbReference type="Proteomes" id="UP000587991">
    <property type="component" value="Unassembled WGS sequence"/>
</dbReference>
<dbReference type="SMART" id="SM00388">
    <property type="entry name" value="HisKA"/>
    <property type="match status" value="1"/>
</dbReference>
<feature type="domain" description="PAC" evidence="9">
    <location>
        <begin position="334"/>
        <end position="387"/>
    </location>
</feature>
<dbReference type="Pfam" id="PF13426">
    <property type="entry name" value="PAS_9"/>
    <property type="match status" value="3"/>
</dbReference>
<keyword evidence="4" id="KW-0597">Phosphoprotein</keyword>
<feature type="domain" description="PAS" evidence="8">
    <location>
        <begin position="391"/>
        <end position="436"/>
    </location>
</feature>
<feature type="domain" description="Histidine kinase" evidence="7">
    <location>
        <begin position="803"/>
        <end position="1021"/>
    </location>
</feature>
<reference evidence="10 11" key="1">
    <citation type="submission" date="2020-04" db="EMBL/GenBank/DDBJ databases">
        <title>Draft genome of Leeia sp. IMCC25680.</title>
        <authorList>
            <person name="Song J."/>
            <person name="Cho J.-C."/>
        </authorList>
    </citation>
    <scope>NUCLEOTIDE SEQUENCE [LARGE SCALE GENOMIC DNA]</scope>
    <source>
        <strain evidence="10 11">IMCC25680</strain>
    </source>
</reference>
<accession>A0A847S6C5</accession>
<evidence type="ECO:0000259" key="9">
    <source>
        <dbReference type="PROSITE" id="PS50113"/>
    </source>
</evidence>
<dbReference type="SMART" id="SM00086">
    <property type="entry name" value="PAC"/>
    <property type="match status" value="4"/>
</dbReference>
<dbReference type="InterPro" id="IPR003594">
    <property type="entry name" value="HATPase_dom"/>
</dbReference>
<evidence type="ECO:0000256" key="3">
    <source>
        <dbReference type="ARBA" id="ARBA00012438"/>
    </source>
</evidence>
<evidence type="ECO:0000256" key="6">
    <source>
        <dbReference type="ARBA" id="ARBA00022777"/>
    </source>
</evidence>
<feature type="domain" description="PAS" evidence="8">
    <location>
        <begin position="115"/>
        <end position="186"/>
    </location>
</feature>
<protein>
    <recommendedName>
        <fullName evidence="3">histidine kinase</fullName>
        <ecNumber evidence="3">2.7.13.3</ecNumber>
    </recommendedName>
</protein>
<dbReference type="SUPFAM" id="SSF47384">
    <property type="entry name" value="Homodimeric domain of signal transducing histidine kinase"/>
    <property type="match status" value="1"/>
</dbReference>
<keyword evidence="11" id="KW-1185">Reference proteome</keyword>
<evidence type="ECO:0000259" key="8">
    <source>
        <dbReference type="PROSITE" id="PS50112"/>
    </source>
</evidence>
<dbReference type="AlphaFoldDB" id="A0A847S6C5"/>
<evidence type="ECO:0000313" key="11">
    <source>
        <dbReference type="Proteomes" id="UP000587991"/>
    </source>
</evidence>
<dbReference type="InterPro" id="IPR003661">
    <property type="entry name" value="HisK_dim/P_dom"/>
</dbReference>
<dbReference type="PANTHER" id="PTHR43047">
    <property type="entry name" value="TWO-COMPONENT HISTIDINE PROTEIN KINASE"/>
    <property type="match status" value="1"/>
</dbReference>
<gene>
    <name evidence="10" type="ORF">HF682_09720</name>
</gene>
<evidence type="ECO:0000256" key="4">
    <source>
        <dbReference type="ARBA" id="ARBA00022553"/>
    </source>
</evidence>
<dbReference type="NCBIfam" id="TIGR00229">
    <property type="entry name" value="sensory_box"/>
    <property type="match status" value="4"/>
</dbReference>
<comment type="subcellular location">
    <subcellularLocation>
        <location evidence="2">Cell inner membrane</location>
        <topology evidence="2">Multi-pass membrane protein</topology>
    </subcellularLocation>
</comment>
<dbReference type="EMBL" id="JABAIM010000002">
    <property type="protein sequence ID" value="NLR75434.1"/>
    <property type="molecule type" value="Genomic_DNA"/>
</dbReference>
<dbReference type="InterPro" id="IPR004358">
    <property type="entry name" value="Sig_transdc_His_kin-like_C"/>
</dbReference>
<dbReference type="SUPFAM" id="SSF55785">
    <property type="entry name" value="PYP-like sensor domain (PAS domain)"/>
    <property type="match status" value="4"/>
</dbReference>
<dbReference type="InterPro" id="IPR000014">
    <property type="entry name" value="PAS"/>
</dbReference>